<keyword evidence="5" id="KW-1185">Reference proteome</keyword>
<dbReference type="Gene3D" id="3.40.50.1820">
    <property type="entry name" value="alpha/beta hydrolase"/>
    <property type="match status" value="1"/>
</dbReference>
<sequence>MATAEQMKIKTGHVKLQTPDHWNIAVYSYLPEKITRQYPVMLLHGIASNHNVWDFGVPELSYARHLAEQGYAVYAMNLRGRTGSDGPQTGRGKQWSIDDFLLCDLPTVVEYVKKQHGTEKMHWVGHSMGGILGFFYQIRHKASNLQSLTTFATALNYTYSTINHFRSLLDYISAMQYFPLKTFYKPMIPFASLNTFWNRFLWNPENMDAEIAHKVLENMIEPISVNEWNQIKLISAAEGMPRLSGGFPHRADDRRITVPTLMLAGDRDWLCALDGVEWTMDQLTCERKLIVFGKEYGSSTSYGHMDLVCGKAAPREVWPKATDWINKRDALE</sequence>
<dbReference type="Pfam" id="PF00561">
    <property type="entry name" value="Abhydrolase_1"/>
    <property type="match status" value="1"/>
</dbReference>
<evidence type="ECO:0000259" key="3">
    <source>
        <dbReference type="Pfam" id="PF00561"/>
    </source>
</evidence>
<dbReference type="GO" id="GO:0016042">
    <property type="term" value="P:lipid catabolic process"/>
    <property type="evidence" value="ECO:0007669"/>
    <property type="project" value="UniProtKB-KW"/>
</dbReference>
<dbReference type="KEGG" id="tpx:Turpa_3701"/>
<feature type="domain" description="AB hydrolase-1" evidence="3">
    <location>
        <begin position="38"/>
        <end position="293"/>
    </location>
</feature>
<organism evidence="4 5">
    <name type="scientific">Turneriella parva (strain ATCC BAA-1111 / DSM 21527 / NCTC 11395 / H)</name>
    <name type="common">Leptospira parva</name>
    <dbReference type="NCBI Taxonomy" id="869212"/>
    <lineage>
        <taxon>Bacteria</taxon>
        <taxon>Pseudomonadati</taxon>
        <taxon>Spirochaetota</taxon>
        <taxon>Spirochaetia</taxon>
        <taxon>Leptospirales</taxon>
        <taxon>Leptospiraceae</taxon>
        <taxon>Turneriella</taxon>
    </lineage>
</organism>
<dbReference type="AlphaFoldDB" id="I4BAM8"/>
<evidence type="ECO:0000313" key="4">
    <source>
        <dbReference type="EMBL" id="AFM14335.1"/>
    </source>
</evidence>
<evidence type="ECO:0000313" key="5">
    <source>
        <dbReference type="Proteomes" id="UP000006048"/>
    </source>
</evidence>
<keyword evidence="2" id="KW-0443">Lipid metabolism</keyword>
<dbReference type="EMBL" id="CP002959">
    <property type="protein sequence ID" value="AFM14335.1"/>
    <property type="molecule type" value="Genomic_DNA"/>
</dbReference>
<dbReference type="Proteomes" id="UP000006048">
    <property type="component" value="Chromosome"/>
</dbReference>
<proteinExistence type="predicted"/>
<dbReference type="SUPFAM" id="SSF53474">
    <property type="entry name" value="alpha/beta-Hydrolases"/>
    <property type="match status" value="1"/>
</dbReference>
<dbReference type="InterPro" id="IPR000073">
    <property type="entry name" value="AB_hydrolase_1"/>
</dbReference>
<protein>
    <submittedName>
        <fullName evidence="4">Alpha/beta hydrolase fold containing protein</fullName>
    </submittedName>
</protein>
<reference evidence="4 5" key="1">
    <citation type="submission" date="2012-06" db="EMBL/GenBank/DDBJ databases">
        <title>The complete chromosome of genome of Turneriella parva DSM 21527.</title>
        <authorList>
            <consortium name="US DOE Joint Genome Institute (JGI-PGF)"/>
            <person name="Lucas S."/>
            <person name="Han J."/>
            <person name="Lapidus A."/>
            <person name="Bruce D."/>
            <person name="Goodwin L."/>
            <person name="Pitluck S."/>
            <person name="Peters L."/>
            <person name="Kyrpides N."/>
            <person name="Mavromatis K."/>
            <person name="Ivanova N."/>
            <person name="Mikhailova N."/>
            <person name="Chertkov O."/>
            <person name="Detter J.C."/>
            <person name="Tapia R."/>
            <person name="Han C."/>
            <person name="Land M."/>
            <person name="Hauser L."/>
            <person name="Markowitz V."/>
            <person name="Cheng J.-F."/>
            <person name="Hugenholtz P."/>
            <person name="Woyke T."/>
            <person name="Wu D."/>
            <person name="Gronow S."/>
            <person name="Wellnitz S."/>
            <person name="Brambilla E."/>
            <person name="Klenk H.-P."/>
            <person name="Eisen J.A."/>
        </authorList>
    </citation>
    <scope>NUCLEOTIDE SEQUENCE [LARGE SCALE GENOMIC DNA]</scope>
    <source>
        <strain evidence="5">ATCC BAA-1111 / DSM 21527 / NCTC 11395 / H</strain>
    </source>
</reference>
<dbReference type="HOGENOM" id="CLU_020280_0_0_12"/>
<accession>I4BAM8</accession>
<dbReference type="GO" id="GO:0016787">
    <property type="term" value="F:hydrolase activity"/>
    <property type="evidence" value="ECO:0007669"/>
    <property type="project" value="UniProtKB-KW"/>
</dbReference>
<dbReference type="PANTHER" id="PTHR11005">
    <property type="entry name" value="LYSOSOMAL ACID LIPASE-RELATED"/>
    <property type="match status" value="1"/>
</dbReference>
<gene>
    <name evidence="4" type="ordered locus">Turpa_3701</name>
</gene>
<keyword evidence="4" id="KW-0378">Hydrolase</keyword>
<evidence type="ECO:0000256" key="1">
    <source>
        <dbReference type="ARBA" id="ARBA00022963"/>
    </source>
</evidence>
<keyword evidence="1" id="KW-0442">Lipid degradation</keyword>
<dbReference type="OrthoDB" id="9780269at2"/>
<dbReference type="InterPro" id="IPR029058">
    <property type="entry name" value="AB_hydrolase_fold"/>
</dbReference>
<evidence type="ECO:0000256" key="2">
    <source>
        <dbReference type="ARBA" id="ARBA00023098"/>
    </source>
</evidence>
<name>I4BAM8_TURPD</name>
<dbReference type="STRING" id="869212.Turpa_3701"/>